<dbReference type="InterPro" id="IPR036188">
    <property type="entry name" value="FAD/NAD-bd_sf"/>
</dbReference>
<accession>A0A2K2F994</accession>
<reference evidence="3 4" key="1">
    <citation type="submission" date="2017-06" db="EMBL/GenBank/DDBJ databases">
        <title>Investigating the central metabolism of Clostridium thermosuccinogenes.</title>
        <authorList>
            <person name="Koendjbiharie J.G."/>
            <person name="van Kranenburg R."/>
        </authorList>
    </citation>
    <scope>NUCLEOTIDE SEQUENCE [LARGE SCALE GENOMIC DNA]</scope>
    <source>
        <strain evidence="3 4">DSM 5806</strain>
    </source>
</reference>
<dbReference type="Gene3D" id="3.50.50.60">
    <property type="entry name" value="FAD/NAD(P)-binding domain"/>
    <property type="match status" value="2"/>
</dbReference>
<dbReference type="PANTHER" id="PTHR42842">
    <property type="entry name" value="FAD/NAD(P)-BINDING OXIDOREDUCTASE"/>
    <property type="match status" value="1"/>
</dbReference>
<dbReference type="InterPro" id="IPR002937">
    <property type="entry name" value="Amino_oxidase"/>
</dbReference>
<protein>
    <submittedName>
        <fullName evidence="3">Uncharacterized protein</fullName>
    </submittedName>
</protein>
<dbReference type="Proteomes" id="UP000236151">
    <property type="component" value="Unassembled WGS sequence"/>
</dbReference>
<dbReference type="Pfam" id="PF21688">
    <property type="entry name" value="FAD-depend_C"/>
    <property type="match status" value="1"/>
</dbReference>
<dbReference type="AlphaFoldDB" id="A0A2K2F994"/>
<sequence>MKYIINNIRVSLDDDIEDIKRIAAKKLKISVKDIKNFKIAKESVDARRKPDISLVYSLLVEIEGKAVMHGDGDVRIVEDAKDEPLVPGELPLNNRPVVVGLGPAGMFAALTLAQNGYRPLVIERGERVDRRTEIVHRYWETGELDVETNVQFGEGGAGTFSDGKLTTRINDRRCEKVLEEFHKSGAHDEILYKSKPHIGTDVLKNVVADLRNRIIDAGGEVRFNTKLTSLKIRDGKLVGIVVNDGEEIPADVVILAIGHSARDTYEALLNCGVEFKPKPFSIGVRIEHPQEIINHAQFGKAAGHAKLGPADYQLFYRTGDRTVYTFCMCPGGVVVASASEMESIVTNGMSEFARDKENANSALVVSVEPQDFGSSHPLAGVAFQRNWERLAYKVGGSNNSAPVQRLEDFILGQATTRLGSVRPSYTGKTKMSDINLCLPSFVTNPMKESISYFDRKLKGFGMKDALLTGVETRTSSPVRITRGDTLEAIGIKGLYPSGEGAGYAGGIVSASVDGIRVAEQIIKTYRQP</sequence>
<gene>
    <name evidence="3" type="ORF">CDQ84_15405</name>
</gene>
<dbReference type="InterPro" id="IPR049516">
    <property type="entry name" value="FAD-depend_C"/>
</dbReference>
<dbReference type="Pfam" id="PF01593">
    <property type="entry name" value="Amino_oxidase"/>
    <property type="match status" value="1"/>
</dbReference>
<dbReference type="OrthoDB" id="9772594at2"/>
<dbReference type="KEGG" id="cthd:CDO33_10245"/>
<name>A0A2K2F994_9CLOT</name>
<feature type="domain" description="FAD-dependent protein C-terminal" evidence="2">
    <location>
        <begin position="279"/>
        <end position="474"/>
    </location>
</feature>
<evidence type="ECO:0000313" key="3">
    <source>
        <dbReference type="EMBL" id="PNT96367.1"/>
    </source>
</evidence>
<dbReference type="RefSeq" id="WP_103082627.1">
    <property type="nucleotide sequence ID" value="NZ_CP021850.1"/>
</dbReference>
<dbReference type="PIRSF" id="PIRSF038984">
    <property type="entry name" value="FAD_binding_protein"/>
    <property type="match status" value="1"/>
</dbReference>
<evidence type="ECO:0000259" key="1">
    <source>
        <dbReference type="Pfam" id="PF01593"/>
    </source>
</evidence>
<evidence type="ECO:0000259" key="2">
    <source>
        <dbReference type="Pfam" id="PF21688"/>
    </source>
</evidence>
<dbReference type="Gene3D" id="3.30.70.2700">
    <property type="match status" value="1"/>
</dbReference>
<dbReference type="SUPFAM" id="SSF51905">
    <property type="entry name" value="FAD/NAD(P)-binding domain"/>
    <property type="match status" value="1"/>
</dbReference>
<proteinExistence type="predicted"/>
<comment type="caution">
    <text evidence="3">The sequence shown here is derived from an EMBL/GenBank/DDBJ whole genome shotgun (WGS) entry which is preliminary data.</text>
</comment>
<dbReference type="GO" id="GO:0016491">
    <property type="term" value="F:oxidoreductase activity"/>
    <property type="evidence" value="ECO:0007669"/>
    <property type="project" value="InterPro"/>
</dbReference>
<feature type="domain" description="Amine oxidase" evidence="1">
    <location>
        <begin position="205"/>
        <end position="262"/>
    </location>
</feature>
<evidence type="ECO:0000313" key="4">
    <source>
        <dbReference type="Proteomes" id="UP000236151"/>
    </source>
</evidence>
<dbReference type="PANTHER" id="PTHR42842:SF3">
    <property type="entry name" value="FAD_NAD(P)-BINDING OXIDOREDUCTASE FAMILY PROTEIN"/>
    <property type="match status" value="1"/>
</dbReference>
<dbReference type="InterPro" id="IPR028348">
    <property type="entry name" value="FAD-binding_protein"/>
</dbReference>
<dbReference type="EMBL" id="NIOJ01000050">
    <property type="protein sequence ID" value="PNT96367.1"/>
    <property type="molecule type" value="Genomic_DNA"/>
</dbReference>
<keyword evidence="4" id="KW-1185">Reference proteome</keyword>
<organism evidence="3 4">
    <name type="scientific">Clostridium thermosuccinogenes</name>
    <dbReference type="NCBI Taxonomy" id="84032"/>
    <lineage>
        <taxon>Bacteria</taxon>
        <taxon>Bacillati</taxon>
        <taxon>Bacillota</taxon>
        <taxon>Clostridia</taxon>
        <taxon>Eubacteriales</taxon>
        <taxon>Clostridiaceae</taxon>
        <taxon>Clostridium</taxon>
    </lineage>
</organism>